<keyword evidence="5" id="KW-1185">Reference proteome</keyword>
<accession>A0AAD4PZC5</accession>
<dbReference type="PRINTS" id="PR00081">
    <property type="entry name" value="GDHRDH"/>
</dbReference>
<proteinExistence type="inferred from homology"/>
<dbReference type="SUPFAM" id="SSF51735">
    <property type="entry name" value="NAD(P)-binding Rossmann-fold domains"/>
    <property type="match status" value="1"/>
</dbReference>
<gene>
    <name evidence="4" type="ORF">BGW36DRAFT_299959</name>
</gene>
<dbReference type="Proteomes" id="UP001201262">
    <property type="component" value="Unassembled WGS sequence"/>
</dbReference>
<dbReference type="InterPro" id="IPR002347">
    <property type="entry name" value="SDR_fam"/>
</dbReference>
<evidence type="ECO:0000313" key="4">
    <source>
        <dbReference type="EMBL" id="KAH8695622.1"/>
    </source>
</evidence>
<evidence type="ECO:0000313" key="5">
    <source>
        <dbReference type="Proteomes" id="UP001201262"/>
    </source>
</evidence>
<comment type="similarity">
    <text evidence="1">Belongs to the short-chain dehydrogenases/reductases (SDR) family.</text>
</comment>
<dbReference type="RefSeq" id="XP_046070764.1">
    <property type="nucleotide sequence ID" value="XM_046211580.1"/>
</dbReference>
<dbReference type="PANTHER" id="PTHR43008">
    <property type="entry name" value="BENZIL REDUCTASE"/>
    <property type="match status" value="1"/>
</dbReference>
<dbReference type="InterPro" id="IPR036291">
    <property type="entry name" value="NAD(P)-bd_dom_sf"/>
</dbReference>
<dbReference type="GO" id="GO:0050664">
    <property type="term" value="F:oxidoreductase activity, acting on NAD(P)H, oxygen as acceptor"/>
    <property type="evidence" value="ECO:0007669"/>
    <property type="project" value="TreeGrafter"/>
</dbReference>
<sequence>MSFIGISASFRGGRVVTRRACNPVYSLRGSLLRQARTFSEEQKTYDGDLRPIKGRFDLSGKNIIVTGGARGIGYSAVRAIAEMGGNVCVWDVASKPVADFASLADEFNVKTEYIQTDVTNPEGLNGAFNQTMTHFDRLDGCVTAAGVVIEGPFVDCEYKPVAKLLDVNVLGTFLTAQLAARQMQKQGGGGSIVLIASVSATTKTPGHQLSPYNASKAAVRMLGQAISIELGPDQIRVNCVSPGYTDTELLTPFKEQQPQRVDLMNKAPPLERIGNRNDLTPAIVYLLSEASSYTTGTDIQVSGGLHVGRVDVE</sequence>
<comment type="caution">
    <text evidence="4">The sequence shown here is derived from an EMBL/GenBank/DDBJ whole genome shotgun (WGS) entry which is preliminary data.</text>
</comment>
<dbReference type="EMBL" id="JAJTJA010000008">
    <property type="protein sequence ID" value="KAH8695622.1"/>
    <property type="molecule type" value="Genomic_DNA"/>
</dbReference>
<keyword evidence="3" id="KW-0560">Oxidoreductase</keyword>
<evidence type="ECO:0000256" key="2">
    <source>
        <dbReference type="ARBA" id="ARBA00022857"/>
    </source>
</evidence>
<dbReference type="GO" id="GO:0016616">
    <property type="term" value="F:oxidoreductase activity, acting on the CH-OH group of donors, NAD or NADP as acceptor"/>
    <property type="evidence" value="ECO:0007669"/>
    <property type="project" value="UniProtKB-ARBA"/>
</dbReference>
<evidence type="ECO:0000256" key="3">
    <source>
        <dbReference type="ARBA" id="ARBA00023002"/>
    </source>
</evidence>
<name>A0AAD4PZC5_9EURO</name>
<dbReference type="PROSITE" id="PS00061">
    <property type="entry name" value="ADH_SHORT"/>
    <property type="match status" value="1"/>
</dbReference>
<dbReference type="AlphaFoldDB" id="A0AAD4PZC5"/>
<dbReference type="FunFam" id="3.40.50.720:FF:000084">
    <property type="entry name" value="Short-chain dehydrogenase reductase"/>
    <property type="match status" value="1"/>
</dbReference>
<dbReference type="PANTHER" id="PTHR43008:SF4">
    <property type="entry name" value="CHAIN DEHYDROGENASE, PUTATIVE (AFU_ORTHOLOGUE AFUA_4G08710)-RELATED"/>
    <property type="match status" value="1"/>
</dbReference>
<protein>
    <submittedName>
        <fullName evidence="4">Short chain dehydrogenase</fullName>
    </submittedName>
</protein>
<evidence type="ECO:0000256" key="1">
    <source>
        <dbReference type="ARBA" id="ARBA00006484"/>
    </source>
</evidence>
<keyword evidence="2" id="KW-0521">NADP</keyword>
<organism evidence="4 5">
    <name type="scientific">Talaromyces proteolyticus</name>
    <dbReference type="NCBI Taxonomy" id="1131652"/>
    <lineage>
        <taxon>Eukaryota</taxon>
        <taxon>Fungi</taxon>
        <taxon>Dikarya</taxon>
        <taxon>Ascomycota</taxon>
        <taxon>Pezizomycotina</taxon>
        <taxon>Eurotiomycetes</taxon>
        <taxon>Eurotiomycetidae</taxon>
        <taxon>Eurotiales</taxon>
        <taxon>Trichocomaceae</taxon>
        <taxon>Talaromyces</taxon>
        <taxon>Talaromyces sect. Bacilispori</taxon>
    </lineage>
</organism>
<dbReference type="InterPro" id="IPR020904">
    <property type="entry name" value="Sc_DH/Rdtase_CS"/>
</dbReference>
<dbReference type="GeneID" id="70241867"/>
<reference evidence="4" key="1">
    <citation type="submission" date="2021-12" db="EMBL/GenBank/DDBJ databases">
        <title>Convergent genome expansion in fungi linked to evolution of root-endophyte symbiosis.</title>
        <authorList>
            <consortium name="DOE Joint Genome Institute"/>
            <person name="Ke Y.-H."/>
            <person name="Bonito G."/>
            <person name="Liao H.-L."/>
            <person name="Looney B."/>
            <person name="Rojas-Flechas A."/>
            <person name="Nash J."/>
            <person name="Hameed K."/>
            <person name="Schadt C."/>
            <person name="Martin F."/>
            <person name="Crous P.W."/>
            <person name="Miettinen O."/>
            <person name="Magnuson J.K."/>
            <person name="Labbe J."/>
            <person name="Jacobson D."/>
            <person name="Doktycz M.J."/>
            <person name="Veneault-Fourrey C."/>
            <person name="Kuo A."/>
            <person name="Mondo S."/>
            <person name="Calhoun S."/>
            <person name="Riley R."/>
            <person name="Ohm R."/>
            <person name="LaButti K."/>
            <person name="Andreopoulos B."/>
            <person name="Pangilinan J."/>
            <person name="Nolan M."/>
            <person name="Tritt A."/>
            <person name="Clum A."/>
            <person name="Lipzen A."/>
            <person name="Daum C."/>
            <person name="Barry K."/>
            <person name="Grigoriev I.V."/>
            <person name="Vilgalys R."/>
        </authorList>
    </citation>
    <scope>NUCLEOTIDE SEQUENCE</scope>
    <source>
        <strain evidence="4">PMI_201</strain>
    </source>
</reference>
<dbReference type="Pfam" id="PF13561">
    <property type="entry name" value="adh_short_C2"/>
    <property type="match status" value="1"/>
</dbReference>
<dbReference type="Gene3D" id="3.40.50.720">
    <property type="entry name" value="NAD(P)-binding Rossmann-like Domain"/>
    <property type="match status" value="1"/>
</dbReference>